<evidence type="ECO:0000256" key="1">
    <source>
        <dbReference type="SAM" id="MobiDB-lite"/>
    </source>
</evidence>
<comment type="caution">
    <text evidence="2">The sequence shown here is derived from an EMBL/GenBank/DDBJ whole genome shotgun (WGS) entry which is preliminary data.</text>
</comment>
<keyword evidence="3" id="KW-1185">Reference proteome</keyword>
<dbReference type="EMBL" id="NMUH01003752">
    <property type="protein sequence ID" value="MQM06966.1"/>
    <property type="molecule type" value="Genomic_DNA"/>
</dbReference>
<accession>A0A843WGT7</accession>
<organism evidence="2 3">
    <name type="scientific">Colocasia esculenta</name>
    <name type="common">Wild taro</name>
    <name type="synonym">Arum esculentum</name>
    <dbReference type="NCBI Taxonomy" id="4460"/>
    <lineage>
        <taxon>Eukaryota</taxon>
        <taxon>Viridiplantae</taxon>
        <taxon>Streptophyta</taxon>
        <taxon>Embryophyta</taxon>
        <taxon>Tracheophyta</taxon>
        <taxon>Spermatophyta</taxon>
        <taxon>Magnoliopsida</taxon>
        <taxon>Liliopsida</taxon>
        <taxon>Araceae</taxon>
        <taxon>Aroideae</taxon>
        <taxon>Colocasieae</taxon>
        <taxon>Colocasia</taxon>
    </lineage>
</organism>
<evidence type="ECO:0000313" key="3">
    <source>
        <dbReference type="Proteomes" id="UP000652761"/>
    </source>
</evidence>
<proteinExistence type="predicted"/>
<feature type="compositionally biased region" description="Polar residues" evidence="1">
    <location>
        <begin position="305"/>
        <end position="317"/>
    </location>
</feature>
<feature type="compositionally biased region" description="Low complexity" evidence="1">
    <location>
        <begin position="91"/>
        <end position="119"/>
    </location>
</feature>
<feature type="region of interest" description="Disordered" evidence="1">
    <location>
        <begin position="91"/>
        <end position="125"/>
    </location>
</feature>
<sequence>MSQEIRNERIITCRQPAQSCRQAHAFQNSRFLDCVDLSTDPLLLSTYTHRARKPELCLLLAVDSPFLAVDSTPIESILRYSDVTVPITQGASSATSASSSVAETPSWGRGTGRPGPSRGATERRLEPGHKWNVRVIGGYRMWYCWDQTPQTDKEMLQHMTAMHKGWRGMLKSKHYKGKTFEDVVASIPLGVDPSDWRTMCQKWNSREEQDIAKCNKQNRTHQNMTYRRGRTSIYQLKDDFVKTHQREPDRMEERMTQMTTLSLQSDDAAPVSAEDALAVMGRDRPDRVRCAGKAETLRTWYGRGESSSGSYHTQLQDQNKKMEELCAERSRDRQELEELLQRGARIARS</sequence>
<dbReference type="Proteomes" id="UP000652761">
    <property type="component" value="Unassembled WGS sequence"/>
</dbReference>
<feature type="region of interest" description="Disordered" evidence="1">
    <location>
        <begin position="302"/>
        <end position="322"/>
    </location>
</feature>
<name>A0A843WGT7_COLES</name>
<protein>
    <submittedName>
        <fullName evidence="2">Uncharacterized protein</fullName>
    </submittedName>
</protein>
<evidence type="ECO:0000313" key="2">
    <source>
        <dbReference type="EMBL" id="MQM06966.1"/>
    </source>
</evidence>
<dbReference type="AlphaFoldDB" id="A0A843WGT7"/>
<gene>
    <name evidence="2" type="ORF">Taro_039797</name>
</gene>
<reference evidence="2" key="1">
    <citation type="submission" date="2017-07" db="EMBL/GenBank/DDBJ databases">
        <title>Taro Niue Genome Assembly and Annotation.</title>
        <authorList>
            <person name="Atibalentja N."/>
            <person name="Keating K."/>
            <person name="Fields C.J."/>
        </authorList>
    </citation>
    <scope>NUCLEOTIDE SEQUENCE</scope>
    <source>
        <strain evidence="2">Niue_2</strain>
        <tissue evidence="2">Leaf</tissue>
    </source>
</reference>